<name>A0A4R6VTH5_9HYPH</name>
<protein>
    <recommendedName>
        <fullName evidence="6">Protein HflC</fullName>
    </recommendedName>
</protein>
<comment type="function">
    <text evidence="6">HflC and HflK could regulate a protease.</text>
</comment>
<keyword evidence="3 8" id="KW-0812">Transmembrane</keyword>
<dbReference type="GO" id="GO:0008233">
    <property type="term" value="F:peptidase activity"/>
    <property type="evidence" value="ECO:0007669"/>
    <property type="project" value="UniProtKB-KW"/>
</dbReference>
<feature type="region of interest" description="Disordered" evidence="7">
    <location>
        <begin position="292"/>
        <end position="322"/>
    </location>
</feature>
<dbReference type="EMBL" id="SNYR01000001">
    <property type="protein sequence ID" value="TDQ66761.1"/>
    <property type="molecule type" value="Genomic_DNA"/>
</dbReference>
<comment type="similarity">
    <text evidence="2 6">Belongs to the band 7/mec-2 family. HflC subfamily.</text>
</comment>
<dbReference type="InterPro" id="IPR001107">
    <property type="entry name" value="Band_7"/>
</dbReference>
<evidence type="ECO:0000256" key="4">
    <source>
        <dbReference type="ARBA" id="ARBA00022989"/>
    </source>
</evidence>
<evidence type="ECO:0000256" key="8">
    <source>
        <dbReference type="SAM" id="Phobius"/>
    </source>
</evidence>
<dbReference type="GO" id="GO:0006508">
    <property type="term" value="P:proteolysis"/>
    <property type="evidence" value="ECO:0007669"/>
    <property type="project" value="UniProtKB-KW"/>
</dbReference>
<comment type="caution">
    <text evidence="10">The sequence shown here is derived from an EMBL/GenBank/DDBJ whole genome shotgun (WGS) entry which is preliminary data.</text>
</comment>
<keyword evidence="5 8" id="KW-0472">Membrane</keyword>
<dbReference type="PANTHER" id="PTHR42911">
    <property type="entry name" value="MODULATOR OF FTSH PROTEASE HFLC"/>
    <property type="match status" value="1"/>
</dbReference>
<feature type="domain" description="Band 7" evidence="9">
    <location>
        <begin position="21"/>
        <end position="186"/>
    </location>
</feature>
<dbReference type="GO" id="GO:0016020">
    <property type="term" value="C:membrane"/>
    <property type="evidence" value="ECO:0007669"/>
    <property type="project" value="UniProtKB-SubCell"/>
</dbReference>
<feature type="transmembrane region" description="Helical" evidence="8">
    <location>
        <begin position="6"/>
        <end position="26"/>
    </location>
</feature>
<reference evidence="10 11" key="1">
    <citation type="submission" date="2019-03" db="EMBL/GenBank/DDBJ databases">
        <title>Genomic Encyclopedia of Type Strains, Phase III (KMG-III): the genomes of soil and plant-associated and newly described type strains.</title>
        <authorList>
            <person name="Whitman W."/>
        </authorList>
    </citation>
    <scope>NUCLEOTIDE SEQUENCE [LARGE SCALE GENOMIC DNA]</scope>
    <source>
        <strain evidence="10 11">CGMCC 1.7002</strain>
    </source>
</reference>
<evidence type="ECO:0000256" key="2">
    <source>
        <dbReference type="ARBA" id="ARBA00007862"/>
    </source>
</evidence>
<evidence type="ECO:0000259" key="9">
    <source>
        <dbReference type="SMART" id="SM00244"/>
    </source>
</evidence>
<keyword evidence="10" id="KW-0378">Hydrolase</keyword>
<comment type="subcellular location">
    <subcellularLocation>
        <location evidence="1">Membrane</location>
        <topology evidence="1">Single-pass membrane protein</topology>
    </subcellularLocation>
</comment>
<sequence length="322" mass="36221">MGNRAIISIVVAIVAIYLFFSSIFVLNERQQAIVLRFGEIVRVETDPGLNFKLPTDFIETVQIIDDRILRYEKEDLRVQVSGGKFYVVDAFITYRIVDPRRFRETVFGSISTAEQRIDTRLENALRDVYGLRQFEDALSEERASMMREVQSQVSTDLEAIGLDVVDVRIIRTDLTAEVSQQTFDRMKAERLAEAARLRARGQELAQTLRAQADRQAVEIVATAQRDADILRGEGDAQRNNIFAEAFSRDPEFFEFYRSMQSYRNALQSEGTTMVLSPDSEFFRYFSSDSIAPSGNAPAAAPQQTAPAETAADAPTESAPTGQ</sequence>
<evidence type="ECO:0000256" key="7">
    <source>
        <dbReference type="SAM" id="MobiDB-lite"/>
    </source>
</evidence>
<proteinExistence type="inferred from homology"/>
<keyword evidence="11" id="KW-1185">Reference proteome</keyword>
<evidence type="ECO:0000256" key="5">
    <source>
        <dbReference type="ARBA" id="ARBA00023136"/>
    </source>
</evidence>
<keyword evidence="10" id="KW-0645">Protease</keyword>
<accession>A0A4R6VTH5</accession>
<dbReference type="PANTHER" id="PTHR42911:SF1">
    <property type="entry name" value="MODULATOR OF FTSH PROTEASE HFLC"/>
    <property type="match status" value="1"/>
</dbReference>
<dbReference type="OrthoDB" id="9812991at2"/>
<dbReference type="AlphaFoldDB" id="A0A4R6VTH5"/>
<dbReference type="NCBIfam" id="TIGR01932">
    <property type="entry name" value="hflC"/>
    <property type="match status" value="1"/>
</dbReference>
<dbReference type="CDD" id="cd03405">
    <property type="entry name" value="SPFH_HflC"/>
    <property type="match status" value="1"/>
</dbReference>
<evidence type="ECO:0000256" key="1">
    <source>
        <dbReference type="ARBA" id="ARBA00004167"/>
    </source>
</evidence>
<gene>
    <name evidence="10" type="ORF">ATL17_0764</name>
</gene>
<dbReference type="SMART" id="SM00244">
    <property type="entry name" value="PHB"/>
    <property type="match status" value="1"/>
</dbReference>
<evidence type="ECO:0000256" key="6">
    <source>
        <dbReference type="PIRNR" id="PIRNR005651"/>
    </source>
</evidence>
<dbReference type="Pfam" id="PF01145">
    <property type="entry name" value="Band_7"/>
    <property type="match status" value="1"/>
</dbReference>
<evidence type="ECO:0000256" key="3">
    <source>
        <dbReference type="ARBA" id="ARBA00022692"/>
    </source>
</evidence>
<evidence type="ECO:0000313" key="11">
    <source>
        <dbReference type="Proteomes" id="UP000295391"/>
    </source>
</evidence>
<keyword evidence="4 8" id="KW-1133">Transmembrane helix</keyword>
<organism evidence="10 11">
    <name type="scientific">Maritalea mobilis</name>
    <dbReference type="NCBI Taxonomy" id="483324"/>
    <lineage>
        <taxon>Bacteria</taxon>
        <taxon>Pseudomonadati</taxon>
        <taxon>Pseudomonadota</taxon>
        <taxon>Alphaproteobacteria</taxon>
        <taxon>Hyphomicrobiales</taxon>
        <taxon>Devosiaceae</taxon>
        <taxon>Maritalea</taxon>
    </lineage>
</organism>
<dbReference type="PIRSF" id="PIRSF005651">
    <property type="entry name" value="HflC"/>
    <property type="match status" value="1"/>
</dbReference>
<dbReference type="InterPro" id="IPR036013">
    <property type="entry name" value="Band_7/SPFH_dom_sf"/>
</dbReference>
<dbReference type="InterPro" id="IPR010200">
    <property type="entry name" value="HflC"/>
</dbReference>
<dbReference type="Gene3D" id="3.30.479.30">
    <property type="entry name" value="Band 7 domain"/>
    <property type="match status" value="1"/>
</dbReference>
<evidence type="ECO:0000313" key="10">
    <source>
        <dbReference type="EMBL" id="TDQ66761.1"/>
    </source>
</evidence>
<dbReference type="SUPFAM" id="SSF117892">
    <property type="entry name" value="Band 7/SPFH domain"/>
    <property type="match status" value="1"/>
</dbReference>
<dbReference type="RefSeq" id="WP_133571436.1">
    <property type="nucleotide sequence ID" value="NZ_SNYR01000001.1"/>
</dbReference>
<feature type="compositionally biased region" description="Low complexity" evidence="7">
    <location>
        <begin position="296"/>
        <end position="322"/>
    </location>
</feature>
<dbReference type="Proteomes" id="UP000295391">
    <property type="component" value="Unassembled WGS sequence"/>
</dbReference>